<comment type="catalytic activity">
    <reaction evidence="6">
        <text>UDP-N-acetyl-alpha-D-glucosamine + ATP = UDP-N-acetyl-alpha-D-glucosamine 3'-phosphate + ADP + H(+)</text>
        <dbReference type="Rhea" id="RHEA:32671"/>
        <dbReference type="ChEBI" id="CHEBI:15378"/>
        <dbReference type="ChEBI" id="CHEBI:30616"/>
        <dbReference type="ChEBI" id="CHEBI:57705"/>
        <dbReference type="ChEBI" id="CHEBI:64353"/>
        <dbReference type="ChEBI" id="CHEBI:456216"/>
        <dbReference type="EC" id="2.7.1.176"/>
    </reaction>
</comment>
<evidence type="ECO:0000256" key="3">
    <source>
        <dbReference type="ARBA" id="ARBA00022741"/>
    </source>
</evidence>
<dbReference type="AlphaFoldDB" id="A0A423UC73"/>
<feature type="region of interest" description="Disordered" evidence="7">
    <location>
        <begin position="299"/>
        <end position="326"/>
    </location>
</feature>
<evidence type="ECO:0000256" key="6">
    <source>
        <dbReference type="ARBA" id="ARBA00048178"/>
    </source>
</evidence>
<dbReference type="Proteomes" id="UP000285266">
    <property type="component" value="Unassembled WGS sequence"/>
</dbReference>
<dbReference type="InterPro" id="IPR027417">
    <property type="entry name" value="P-loop_NTPase"/>
</dbReference>
<name>A0A423UC73_9BIFI</name>
<dbReference type="SUPFAM" id="SSF52540">
    <property type="entry name" value="P-loop containing nucleoside triphosphate hydrolases"/>
    <property type="match status" value="1"/>
</dbReference>
<evidence type="ECO:0000313" key="10">
    <source>
        <dbReference type="Proteomes" id="UP000285266"/>
    </source>
</evidence>
<dbReference type="Gene3D" id="3.40.50.300">
    <property type="entry name" value="P-loop containing nucleotide triphosphate hydrolases"/>
    <property type="match status" value="1"/>
</dbReference>
<evidence type="ECO:0000259" key="8">
    <source>
        <dbReference type="Pfam" id="PF06414"/>
    </source>
</evidence>
<sequence>MGEFDLDDAQLNDIFSGQVMGSVPLHAPEDEPTIVLVAAQPGAGKTRTLEQVRQSHDGAYAVEGDALRRFHPGYAGLMRREPLRMPDATAQAAGRWVEMTLALMREHKNSVMLETTMRHPQAVERTLGEFRQAGYRTEAIIVATPSELSLMGTMARYISQAEQQGEGRWVDPAAHDEAVAQMPRTLAEQISRGNIDHVSVTNRAGERLYDADINTQNRDETIAAASKAISQGQRFESITPDQQQQWDRDVKHVRAFISAHPESQDVRSLADRIIASGQSAIQSRQVDDLIGLTHTTSINDGIDYGRSPTRKPNIQHQHNKDTEIER</sequence>
<protein>
    <recommendedName>
        <fullName evidence="5">UDP-N-acetylglucosamine kinase</fullName>
        <ecNumber evidence="2">2.7.1.176</ecNumber>
    </recommendedName>
    <alternativeName>
        <fullName evidence="5">UDP-N-acetylglucosamine kinase</fullName>
    </alternativeName>
</protein>
<organism evidence="9 10">
    <name type="scientific">Bifidobacterium mongoliense</name>
    <dbReference type="NCBI Taxonomy" id="518643"/>
    <lineage>
        <taxon>Bacteria</taxon>
        <taxon>Bacillati</taxon>
        <taxon>Actinomycetota</taxon>
        <taxon>Actinomycetes</taxon>
        <taxon>Bifidobacteriales</taxon>
        <taxon>Bifidobacteriaceae</taxon>
        <taxon>Bifidobacterium</taxon>
    </lineage>
</organism>
<gene>
    <name evidence="9" type="ORF">BMONG18_1603</name>
</gene>
<comment type="caution">
    <text evidence="9">The sequence shown here is derived from an EMBL/GenBank/DDBJ whole genome shotgun (WGS) entry which is preliminary data.</text>
</comment>
<evidence type="ECO:0000256" key="4">
    <source>
        <dbReference type="ARBA" id="ARBA00022840"/>
    </source>
</evidence>
<evidence type="ECO:0000313" key="9">
    <source>
        <dbReference type="EMBL" id="ROT86283.1"/>
    </source>
</evidence>
<keyword evidence="3" id="KW-0547">Nucleotide-binding</keyword>
<evidence type="ECO:0000256" key="1">
    <source>
        <dbReference type="ARBA" id="ARBA00009104"/>
    </source>
</evidence>
<dbReference type="EC" id="2.7.1.176" evidence="2"/>
<keyword evidence="4" id="KW-0067">ATP-binding</keyword>
<dbReference type="EMBL" id="QRAJ01000013">
    <property type="protein sequence ID" value="ROT86283.1"/>
    <property type="molecule type" value="Genomic_DNA"/>
</dbReference>
<dbReference type="GO" id="GO:0005524">
    <property type="term" value="F:ATP binding"/>
    <property type="evidence" value="ECO:0007669"/>
    <property type="project" value="UniProtKB-KW"/>
</dbReference>
<accession>A0A423UC73</accession>
<evidence type="ECO:0000256" key="7">
    <source>
        <dbReference type="SAM" id="MobiDB-lite"/>
    </source>
</evidence>
<dbReference type="RefSeq" id="WP_123645348.1">
    <property type="nucleotide sequence ID" value="NZ_QRAJ01000013.1"/>
</dbReference>
<dbReference type="Pfam" id="PF06414">
    <property type="entry name" value="Zeta_toxin"/>
    <property type="match status" value="1"/>
</dbReference>
<feature type="domain" description="Zeta toxin" evidence="8">
    <location>
        <begin position="29"/>
        <end position="212"/>
    </location>
</feature>
<proteinExistence type="inferred from homology"/>
<dbReference type="InterPro" id="IPR010488">
    <property type="entry name" value="Zeta_toxin_domain"/>
</dbReference>
<evidence type="ECO:0000256" key="2">
    <source>
        <dbReference type="ARBA" id="ARBA00011963"/>
    </source>
</evidence>
<comment type="similarity">
    <text evidence="1">Belongs to the zeta toxin family.</text>
</comment>
<dbReference type="GO" id="GO:0016301">
    <property type="term" value="F:kinase activity"/>
    <property type="evidence" value="ECO:0007669"/>
    <property type="project" value="InterPro"/>
</dbReference>
<reference evidence="9 10" key="1">
    <citation type="submission" date="2018-07" db="EMBL/GenBank/DDBJ databases">
        <title>The role of parmesan cheese in vectoring bovine microbiota.</title>
        <authorList>
            <person name="Lugli G.A."/>
            <person name="Milani C."/>
        </authorList>
    </citation>
    <scope>NUCLEOTIDE SEQUENCE [LARGE SCALE GENOMIC DNA]</scope>
    <source>
        <strain evidence="9 10">BMONG18</strain>
    </source>
</reference>
<evidence type="ECO:0000256" key="5">
    <source>
        <dbReference type="ARBA" id="ARBA00032897"/>
    </source>
</evidence>